<reference evidence="6" key="1">
    <citation type="submission" date="2017-06" db="EMBL/GenBank/DDBJ databases">
        <authorList>
            <person name="Varghese N."/>
            <person name="Submissions S."/>
        </authorList>
    </citation>
    <scope>NUCLEOTIDE SEQUENCE [LARGE SCALE GENOMIC DNA]</scope>
    <source>
        <strain evidence="6">DSM 22348</strain>
    </source>
</reference>
<feature type="domain" description="HTH luxR-type" evidence="4">
    <location>
        <begin position="161"/>
        <end position="226"/>
    </location>
</feature>
<evidence type="ECO:0000313" key="6">
    <source>
        <dbReference type="Proteomes" id="UP000198407"/>
    </source>
</evidence>
<dbReference type="InterPro" id="IPR036693">
    <property type="entry name" value="TF_LuxR_autoind-bd_dom_sf"/>
</dbReference>
<evidence type="ECO:0000256" key="1">
    <source>
        <dbReference type="ARBA" id="ARBA00023015"/>
    </source>
</evidence>
<dbReference type="InterPro" id="IPR016032">
    <property type="entry name" value="Sig_transdc_resp-reg_C-effctor"/>
</dbReference>
<dbReference type="AlphaFoldDB" id="A0A239EXU0"/>
<evidence type="ECO:0000256" key="2">
    <source>
        <dbReference type="ARBA" id="ARBA00023125"/>
    </source>
</evidence>
<dbReference type="SUPFAM" id="SSF75516">
    <property type="entry name" value="Pheromone-binding domain of LuxR-like quorum-sensing transcription factors"/>
    <property type="match status" value="1"/>
</dbReference>
<keyword evidence="3" id="KW-0804">Transcription</keyword>
<dbReference type="SMART" id="SM00421">
    <property type="entry name" value="HTH_LUXR"/>
    <property type="match status" value="1"/>
</dbReference>
<dbReference type="InterPro" id="IPR036388">
    <property type="entry name" value="WH-like_DNA-bd_sf"/>
</dbReference>
<dbReference type="Proteomes" id="UP000198407">
    <property type="component" value="Unassembled WGS sequence"/>
</dbReference>
<accession>A0A239EXU0</accession>
<evidence type="ECO:0000256" key="3">
    <source>
        <dbReference type="ARBA" id="ARBA00023163"/>
    </source>
</evidence>
<dbReference type="GO" id="GO:0006355">
    <property type="term" value="P:regulation of DNA-templated transcription"/>
    <property type="evidence" value="ECO:0007669"/>
    <property type="project" value="InterPro"/>
</dbReference>
<dbReference type="STRING" id="1215104.GCA_000730585_03000"/>
<sequence>MPFSADVLHVLAREVSPHLRFATLHDLVVQLGFDFFGFSCWTSFDPRPLLWSTWPVGWNQNYRSRHYIEVDPRIDHCRRSILPIAWNEEFFRCAPGLWDDAQAFGLCHGWSQGSHSDGVFSILDVARHTGPIGAEEWYEKAGQVLLLCNLIHMNQVEELKRKIAALSLTCREIEVLRWSAIGKTAEEVADILHLSESTVNFHTRNAIVKLGVQNKVAAIARAAQLGLFILREPRLASQPTEYSRRASDWVLAAS</sequence>
<dbReference type="Gene3D" id="1.10.10.10">
    <property type="entry name" value="Winged helix-like DNA-binding domain superfamily/Winged helix DNA-binding domain"/>
    <property type="match status" value="1"/>
</dbReference>
<protein>
    <submittedName>
        <fullName evidence="5">LuxR family transcriptional regulator</fullName>
    </submittedName>
</protein>
<dbReference type="CDD" id="cd06170">
    <property type="entry name" value="LuxR_C_like"/>
    <property type="match status" value="1"/>
</dbReference>
<gene>
    <name evidence="5" type="ORF">SAMN05444352_108196</name>
</gene>
<dbReference type="InterPro" id="IPR005143">
    <property type="entry name" value="TF_LuxR_autoind-bd_dom"/>
</dbReference>
<dbReference type="PROSITE" id="PS50043">
    <property type="entry name" value="HTH_LUXR_2"/>
    <property type="match status" value="1"/>
</dbReference>
<dbReference type="Pfam" id="PF00196">
    <property type="entry name" value="GerE"/>
    <property type="match status" value="1"/>
</dbReference>
<dbReference type="Gene3D" id="3.30.450.80">
    <property type="entry name" value="Transcription factor LuxR-like, autoinducer-binding domain"/>
    <property type="match status" value="1"/>
</dbReference>
<keyword evidence="1" id="KW-0805">Transcription regulation</keyword>
<keyword evidence="2" id="KW-0238">DNA-binding</keyword>
<dbReference type="PRINTS" id="PR00038">
    <property type="entry name" value="HTHLUXR"/>
</dbReference>
<proteinExistence type="predicted"/>
<evidence type="ECO:0000313" key="5">
    <source>
        <dbReference type="EMBL" id="SNS48644.1"/>
    </source>
</evidence>
<organism evidence="5 6">
    <name type="scientific">Pseudomonas japonica</name>
    <dbReference type="NCBI Taxonomy" id="256466"/>
    <lineage>
        <taxon>Bacteria</taxon>
        <taxon>Pseudomonadati</taxon>
        <taxon>Pseudomonadota</taxon>
        <taxon>Gammaproteobacteria</taxon>
        <taxon>Pseudomonadales</taxon>
        <taxon>Pseudomonadaceae</taxon>
        <taxon>Pseudomonas</taxon>
    </lineage>
</organism>
<dbReference type="OrthoDB" id="9774661at2"/>
<dbReference type="GO" id="GO:0003677">
    <property type="term" value="F:DNA binding"/>
    <property type="evidence" value="ECO:0007669"/>
    <property type="project" value="UniProtKB-KW"/>
</dbReference>
<keyword evidence="6" id="KW-1185">Reference proteome</keyword>
<dbReference type="PANTHER" id="PTHR44688:SF16">
    <property type="entry name" value="DNA-BINDING TRANSCRIPTIONAL ACTIVATOR DEVR_DOSR"/>
    <property type="match status" value="1"/>
</dbReference>
<name>A0A239EXU0_9PSED</name>
<evidence type="ECO:0000259" key="4">
    <source>
        <dbReference type="PROSITE" id="PS50043"/>
    </source>
</evidence>
<dbReference type="Pfam" id="PF03472">
    <property type="entry name" value="Autoind_bind"/>
    <property type="match status" value="1"/>
</dbReference>
<dbReference type="SUPFAM" id="SSF46894">
    <property type="entry name" value="C-terminal effector domain of the bipartite response regulators"/>
    <property type="match status" value="1"/>
</dbReference>
<dbReference type="PANTHER" id="PTHR44688">
    <property type="entry name" value="DNA-BINDING TRANSCRIPTIONAL ACTIVATOR DEVR_DOSR"/>
    <property type="match status" value="1"/>
</dbReference>
<dbReference type="PROSITE" id="PS00622">
    <property type="entry name" value="HTH_LUXR_1"/>
    <property type="match status" value="1"/>
</dbReference>
<dbReference type="InterPro" id="IPR000792">
    <property type="entry name" value="Tscrpt_reg_LuxR_C"/>
</dbReference>
<dbReference type="EMBL" id="FZOL01000008">
    <property type="protein sequence ID" value="SNS48644.1"/>
    <property type="molecule type" value="Genomic_DNA"/>
</dbReference>
<dbReference type="RefSeq" id="WP_052419427.1">
    <property type="nucleotide sequence ID" value="NZ_FZOL01000008.1"/>
</dbReference>